<protein>
    <submittedName>
        <fullName evidence="3">Integrase family protein</fullName>
    </submittedName>
</protein>
<dbReference type="InterPro" id="IPR012337">
    <property type="entry name" value="RNaseH-like_sf"/>
</dbReference>
<feature type="region of interest" description="Disordered" evidence="1">
    <location>
        <begin position="62"/>
        <end position="86"/>
    </location>
</feature>
<dbReference type="EMBL" id="JMIY01000006">
    <property type="protein sequence ID" value="KCZ71279.1"/>
    <property type="molecule type" value="Genomic_DNA"/>
</dbReference>
<feature type="compositionally biased region" description="Basic and acidic residues" evidence="1">
    <location>
        <begin position="77"/>
        <end position="86"/>
    </location>
</feature>
<dbReference type="PROSITE" id="PS50994">
    <property type="entry name" value="INTEGRASE"/>
    <property type="match status" value="1"/>
</dbReference>
<feature type="domain" description="Integrase catalytic" evidence="2">
    <location>
        <begin position="169"/>
        <end position="330"/>
    </location>
</feature>
<dbReference type="Proteomes" id="UP000027153">
    <property type="component" value="Unassembled WGS sequence"/>
</dbReference>
<evidence type="ECO:0000313" key="4">
    <source>
        <dbReference type="Proteomes" id="UP000027153"/>
    </source>
</evidence>
<dbReference type="Gene3D" id="3.30.420.10">
    <property type="entry name" value="Ribonuclease H-like superfamily/Ribonuclease H"/>
    <property type="match status" value="1"/>
</dbReference>
<dbReference type="GO" id="GO:0003676">
    <property type="term" value="F:nucleic acid binding"/>
    <property type="evidence" value="ECO:0007669"/>
    <property type="project" value="InterPro"/>
</dbReference>
<name>A0A062V657_9EURY</name>
<dbReference type="GO" id="GO:0015074">
    <property type="term" value="P:DNA integration"/>
    <property type="evidence" value="ECO:0007669"/>
    <property type="project" value="InterPro"/>
</dbReference>
<evidence type="ECO:0000313" key="3">
    <source>
        <dbReference type="EMBL" id="KCZ71279.1"/>
    </source>
</evidence>
<sequence>MQNKAENILNPCRYHLSPEAKKRLRWMYVIYYESDNNITTSANKIGISREWLSKLKNIFENNDKDPRSLEPQSRSPRNTDNRKRISEETEKKIIEIRKKHFWGKDKIASVVSGKHLLPVSGPTVNRYLHKHRLIDPKISMKNKQAYQNKKERDKRISLKMQARPPREIKDWKPGALIEKDMKLVPKVSFIGARYRFSEYFYSQHTLIDSFTRIRILALTEGATSRESKKAFDENKRRLPFPIAGINSDNGGENEGEFSQKLEKENILHFHSRAGTPTDNPRVERSHLTDEREFYQQGKIMNTFEKQKEEIMKWEQTYNFERPHQCSSSQT</sequence>
<dbReference type="InterPro" id="IPR001584">
    <property type="entry name" value="Integrase_cat-core"/>
</dbReference>
<comment type="caution">
    <text evidence="3">The sequence shown here is derived from an EMBL/GenBank/DDBJ whole genome shotgun (WGS) entry which is preliminary data.</text>
</comment>
<dbReference type="InterPro" id="IPR036397">
    <property type="entry name" value="RNaseH_sf"/>
</dbReference>
<evidence type="ECO:0000259" key="2">
    <source>
        <dbReference type="PROSITE" id="PS50994"/>
    </source>
</evidence>
<organism evidence="3 4">
    <name type="scientific">Candidatus Methanoperedens nitratireducens</name>
    <dbReference type="NCBI Taxonomy" id="1392998"/>
    <lineage>
        <taxon>Archaea</taxon>
        <taxon>Methanobacteriati</taxon>
        <taxon>Methanobacteriota</taxon>
        <taxon>Stenosarchaea group</taxon>
        <taxon>Methanomicrobia</taxon>
        <taxon>Methanosarcinales</taxon>
        <taxon>ANME-2 cluster</taxon>
        <taxon>Candidatus Methanoperedentaceae</taxon>
        <taxon>Candidatus Methanoperedens</taxon>
    </lineage>
</organism>
<dbReference type="SUPFAM" id="SSF53098">
    <property type="entry name" value="Ribonuclease H-like"/>
    <property type="match status" value="1"/>
</dbReference>
<reference evidence="3 4" key="1">
    <citation type="journal article" date="2013" name="Nature">
        <title>Anaerobic oxidation of methane coupled to nitrate reduction in a novel archaeal lineage.</title>
        <authorList>
            <person name="Haroon M.F."/>
            <person name="Hu S."/>
            <person name="Shi Y."/>
            <person name="Imelfort M."/>
            <person name="Keller J."/>
            <person name="Hugenholtz P."/>
            <person name="Yuan Z."/>
            <person name="Tyson G.W."/>
        </authorList>
    </citation>
    <scope>NUCLEOTIDE SEQUENCE [LARGE SCALE GENOMIC DNA]</scope>
    <source>
        <strain evidence="3 4">ANME-2d</strain>
    </source>
</reference>
<proteinExistence type="predicted"/>
<gene>
    <name evidence="3" type="ORF">ANME2D_02481</name>
</gene>
<dbReference type="AlphaFoldDB" id="A0A062V657"/>
<dbReference type="Pfam" id="PF13683">
    <property type="entry name" value="rve_3"/>
    <property type="match status" value="1"/>
</dbReference>
<accession>A0A062V657</accession>
<dbReference type="InterPro" id="IPR009057">
    <property type="entry name" value="Homeodomain-like_sf"/>
</dbReference>
<dbReference type="SUPFAM" id="SSF46689">
    <property type="entry name" value="Homeodomain-like"/>
    <property type="match status" value="1"/>
</dbReference>
<evidence type="ECO:0000256" key="1">
    <source>
        <dbReference type="SAM" id="MobiDB-lite"/>
    </source>
</evidence>
<dbReference type="RefSeq" id="WP_157834105.1">
    <property type="nucleotide sequence ID" value="NZ_JMIY01000006.1"/>
</dbReference>
<keyword evidence="4" id="KW-1185">Reference proteome</keyword>